<evidence type="ECO:0000259" key="3">
    <source>
        <dbReference type="Pfam" id="PF00931"/>
    </source>
</evidence>
<evidence type="ECO:0000259" key="4">
    <source>
        <dbReference type="Pfam" id="PF23559"/>
    </source>
</evidence>
<dbReference type="GO" id="GO:0098542">
    <property type="term" value="P:defense response to other organism"/>
    <property type="evidence" value="ECO:0007669"/>
    <property type="project" value="TreeGrafter"/>
</dbReference>
<dbReference type="SUPFAM" id="SSF52540">
    <property type="entry name" value="P-loop containing nucleoside triphosphate hydrolases"/>
    <property type="match status" value="1"/>
</dbReference>
<evidence type="ECO:0000313" key="7">
    <source>
        <dbReference type="Proteomes" id="UP000593560"/>
    </source>
</evidence>
<dbReference type="InterPro" id="IPR002182">
    <property type="entry name" value="NB-ARC"/>
</dbReference>
<dbReference type="InterPro" id="IPR032675">
    <property type="entry name" value="LRR_dom_sf"/>
</dbReference>
<dbReference type="InterPro" id="IPR056789">
    <property type="entry name" value="LRR_R13L1-DRL21"/>
</dbReference>
<dbReference type="InterPro" id="IPR042197">
    <property type="entry name" value="Apaf_helical"/>
</dbReference>
<feature type="domain" description="NB-ARC" evidence="3">
    <location>
        <begin position="1"/>
        <end position="41"/>
    </location>
</feature>
<comment type="caution">
    <text evidence="6">The sequence shown here is derived from an EMBL/GenBank/DDBJ whole genome shotgun (WGS) entry which is preliminary data.</text>
</comment>
<proteinExistence type="predicted"/>
<dbReference type="Pfam" id="PF23559">
    <property type="entry name" value="WHD_DRP"/>
    <property type="match status" value="1"/>
</dbReference>
<dbReference type="SUPFAM" id="SSF52058">
    <property type="entry name" value="L domain-like"/>
    <property type="match status" value="1"/>
</dbReference>
<dbReference type="EMBL" id="JABFAD010000012">
    <property type="protein sequence ID" value="MBA0814141.1"/>
    <property type="molecule type" value="Genomic_DNA"/>
</dbReference>
<dbReference type="FunFam" id="1.10.10.10:FF:000322">
    <property type="entry name" value="Probable disease resistance protein At1g63360"/>
    <property type="match status" value="1"/>
</dbReference>
<keyword evidence="1" id="KW-0677">Repeat</keyword>
<protein>
    <recommendedName>
        <fullName evidence="8">NB-ARC domain-containing protein</fullName>
    </recommendedName>
</protein>
<dbReference type="Pfam" id="PF25019">
    <property type="entry name" value="LRR_R13L1-DRL21"/>
    <property type="match status" value="1"/>
</dbReference>
<evidence type="ECO:0000256" key="2">
    <source>
        <dbReference type="ARBA" id="ARBA00022821"/>
    </source>
</evidence>
<dbReference type="PANTHER" id="PTHR23155:SF1139">
    <property type="entry name" value="CC-NBS-LRR RESISTANCE PROTEIN"/>
    <property type="match status" value="1"/>
</dbReference>
<feature type="domain" description="Disease resistance protein winged helix" evidence="4">
    <location>
        <begin position="127"/>
        <end position="196"/>
    </location>
</feature>
<dbReference type="AlphaFoldDB" id="A0A7J9HW97"/>
<dbReference type="InterPro" id="IPR044974">
    <property type="entry name" value="Disease_R_plants"/>
</dbReference>
<evidence type="ECO:0008006" key="8">
    <source>
        <dbReference type="Google" id="ProtNLM"/>
    </source>
</evidence>
<feature type="domain" description="R13L1/DRL21-like LRR repeat region" evidence="5">
    <location>
        <begin position="292"/>
        <end position="418"/>
    </location>
</feature>
<feature type="non-terminal residue" evidence="6">
    <location>
        <position position="431"/>
    </location>
</feature>
<gene>
    <name evidence="6" type="ORF">Gohar_019988</name>
</gene>
<dbReference type="InterPro" id="IPR036388">
    <property type="entry name" value="WH-like_DNA-bd_sf"/>
</dbReference>
<evidence type="ECO:0000313" key="6">
    <source>
        <dbReference type="EMBL" id="MBA0814141.1"/>
    </source>
</evidence>
<dbReference type="OrthoDB" id="999290at2759"/>
<keyword evidence="7" id="KW-1185">Reference proteome</keyword>
<dbReference type="InterPro" id="IPR058922">
    <property type="entry name" value="WHD_DRP"/>
</dbReference>
<evidence type="ECO:0000259" key="5">
    <source>
        <dbReference type="Pfam" id="PF25019"/>
    </source>
</evidence>
<evidence type="ECO:0000256" key="1">
    <source>
        <dbReference type="ARBA" id="ARBA00022737"/>
    </source>
</evidence>
<dbReference type="PANTHER" id="PTHR23155">
    <property type="entry name" value="DISEASE RESISTANCE PROTEIN RP"/>
    <property type="match status" value="1"/>
</dbReference>
<dbReference type="Gene3D" id="3.80.10.10">
    <property type="entry name" value="Ribonuclease Inhibitor"/>
    <property type="match status" value="2"/>
</dbReference>
<dbReference type="InterPro" id="IPR027417">
    <property type="entry name" value="P-loop_NTPase"/>
</dbReference>
<dbReference type="Pfam" id="PF00931">
    <property type="entry name" value="NB-ARC"/>
    <property type="match status" value="1"/>
</dbReference>
<accession>A0A7J9HW97</accession>
<dbReference type="GO" id="GO:0043531">
    <property type="term" value="F:ADP binding"/>
    <property type="evidence" value="ECO:0007669"/>
    <property type="project" value="InterPro"/>
</dbReference>
<dbReference type="Proteomes" id="UP000593560">
    <property type="component" value="Unassembled WGS sequence"/>
</dbReference>
<keyword evidence="2" id="KW-0611">Plant defense</keyword>
<dbReference type="Gene3D" id="1.10.10.10">
    <property type="entry name" value="Winged helix-like DNA-binding domain superfamily/Winged helix DNA-binding domain"/>
    <property type="match status" value="1"/>
</dbReference>
<name>A0A7J9HW97_9ROSI</name>
<reference evidence="6 7" key="1">
    <citation type="journal article" date="2019" name="Genome Biol. Evol.">
        <title>Insights into the evolution of the New World diploid cottons (Gossypium, subgenus Houzingenia) based on genome sequencing.</title>
        <authorList>
            <person name="Grover C.E."/>
            <person name="Arick M.A. 2nd"/>
            <person name="Thrash A."/>
            <person name="Conover J.L."/>
            <person name="Sanders W.S."/>
            <person name="Peterson D.G."/>
            <person name="Frelichowski J.E."/>
            <person name="Scheffler J.A."/>
            <person name="Scheffler B.E."/>
            <person name="Wendel J.F."/>
        </authorList>
    </citation>
    <scope>NUCLEOTIDE SEQUENCE [LARGE SCALE GENOMIC DNA]</scope>
    <source>
        <strain evidence="6">0</strain>
        <tissue evidence="6">Leaf</tissue>
    </source>
</reference>
<dbReference type="Gene3D" id="1.10.8.430">
    <property type="entry name" value="Helical domain of apoptotic protease-activating factors"/>
    <property type="match status" value="1"/>
</dbReference>
<sequence>IVTTRKEDVASTVQARSDQWHQPEKLENEECWSIIKERAVRDSPISHELEPIGKEIAEQCQGVPLVANVIGGLMNKIELSPSAWWEIQRNSIWGSPESVLEVESVLKLSFDRLSSPSLKKCLAYCAMFPKDYCFKKKELIQLWMAEGFLGSSMAMVDNGNKYLNELLSNSLFQDVKKDTCGNILTFKMHDSVHDFIFVCVKIDVFKKLSKSFTRLRVLKLVGAYYILELPYSLGELKHLRYLDISRTSIKALEALGFKDIHLSGSPNIAVLWFRDVHLSGWIGKFDKLEALELGSPNELRGEFEIRRLQCVRDKQEANGANLHLKENLCKLIFDFKGSDSDNSEEVMESLQPHSNLQSLAVSSYQGNSFPSWMLRSVGDSGLFLLNNLVELNFYDCHNCESLPPLSQLQQLQFLELRNLKKVKVATKVLMI</sequence>
<organism evidence="6 7">
    <name type="scientific">Gossypium harknessii</name>
    <dbReference type="NCBI Taxonomy" id="34285"/>
    <lineage>
        <taxon>Eukaryota</taxon>
        <taxon>Viridiplantae</taxon>
        <taxon>Streptophyta</taxon>
        <taxon>Embryophyta</taxon>
        <taxon>Tracheophyta</taxon>
        <taxon>Spermatophyta</taxon>
        <taxon>Magnoliopsida</taxon>
        <taxon>eudicotyledons</taxon>
        <taxon>Gunneridae</taxon>
        <taxon>Pentapetalae</taxon>
        <taxon>rosids</taxon>
        <taxon>malvids</taxon>
        <taxon>Malvales</taxon>
        <taxon>Malvaceae</taxon>
        <taxon>Malvoideae</taxon>
        <taxon>Gossypium</taxon>
    </lineage>
</organism>